<keyword evidence="10" id="KW-0464">Manganese</keyword>
<dbReference type="SUPFAM" id="SSF47979">
    <property type="entry name" value="Iron-dependent repressor protein, dimerization domain"/>
    <property type="match status" value="1"/>
</dbReference>
<dbReference type="InterPro" id="IPR036390">
    <property type="entry name" value="WH_DNA-bd_sf"/>
</dbReference>
<keyword evidence="7" id="KW-0238">DNA-binding</keyword>
<evidence type="ECO:0000256" key="11">
    <source>
        <dbReference type="ARBA" id="ARBA00032593"/>
    </source>
</evidence>
<evidence type="ECO:0000256" key="10">
    <source>
        <dbReference type="ARBA" id="ARBA00023211"/>
    </source>
</evidence>
<evidence type="ECO:0000256" key="6">
    <source>
        <dbReference type="ARBA" id="ARBA00023015"/>
    </source>
</evidence>
<keyword evidence="6" id="KW-0805">Transcription regulation</keyword>
<name>A0A0A0BW13_9CELL</name>
<sequence>MSARTPSATVEDYLKVVWSLQEWDDAPVTTTRLARRLGVGAPTVSETVQRLAERGWLVHEPYRGVTLTATGRALAVRMVRRHRVLETWLVEALGYAWDEVHEEAEVLEHAVSDRLVDRLHRALGSPTRDPHGDPVPDADGTVHRPDAVLLADLAAGQAGRVVRVDDAVPEVLRECDAAGVALDVVVVAPVALSGPALRAVRVQPVDAPDGEGARDGGAQVTLP</sequence>
<evidence type="ECO:0000256" key="2">
    <source>
        <dbReference type="ARBA" id="ARBA00007871"/>
    </source>
</evidence>
<keyword evidence="9" id="KW-0804">Transcription</keyword>
<dbReference type="GO" id="GO:0045892">
    <property type="term" value="P:negative regulation of DNA-templated transcription"/>
    <property type="evidence" value="ECO:0007669"/>
    <property type="project" value="TreeGrafter"/>
</dbReference>
<reference evidence="13 14" key="2">
    <citation type="journal article" date="2015" name="Stand. Genomic Sci.">
        <title>Draft genome sequence of Cellulomonas carbonis T26(T) and comparative analysis of six Cellulomonas genomes.</title>
        <authorList>
            <person name="Zhuang W."/>
            <person name="Zhang S."/>
            <person name="Xia X."/>
            <person name="Wang G."/>
        </authorList>
    </citation>
    <scope>NUCLEOTIDE SEQUENCE [LARGE SCALE GENOMIC DNA]</scope>
    <source>
        <strain evidence="13 14">T26</strain>
    </source>
</reference>
<dbReference type="GO" id="GO:0003677">
    <property type="term" value="F:DNA binding"/>
    <property type="evidence" value="ECO:0007669"/>
    <property type="project" value="UniProtKB-KW"/>
</dbReference>
<dbReference type="InterPro" id="IPR050536">
    <property type="entry name" value="DtxR_MntR_Metal-Reg"/>
</dbReference>
<dbReference type="FunFam" id="1.10.60.10:FF:000004">
    <property type="entry name" value="DtxR family transcriptional regulator"/>
    <property type="match status" value="1"/>
</dbReference>
<gene>
    <name evidence="13" type="ORF">N868_04835</name>
</gene>
<evidence type="ECO:0000256" key="3">
    <source>
        <dbReference type="ARBA" id="ARBA00011738"/>
    </source>
</evidence>
<dbReference type="PROSITE" id="PS50944">
    <property type="entry name" value="HTH_DTXR"/>
    <property type="match status" value="1"/>
</dbReference>
<feature type="domain" description="HTH dtxR-type" evidence="12">
    <location>
        <begin position="1"/>
        <end position="68"/>
    </location>
</feature>
<dbReference type="InterPro" id="IPR022687">
    <property type="entry name" value="HTH_DTXR"/>
</dbReference>
<dbReference type="InterPro" id="IPR036421">
    <property type="entry name" value="Fe_dep_repressor_sf"/>
</dbReference>
<dbReference type="Proteomes" id="UP000029839">
    <property type="component" value="Unassembled WGS sequence"/>
</dbReference>
<evidence type="ECO:0000313" key="13">
    <source>
        <dbReference type="EMBL" id="KGM11867.1"/>
    </source>
</evidence>
<accession>A0A0A0BW13</accession>
<dbReference type="OrthoDB" id="9791355at2"/>
<comment type="subunit">
    <text evidence="3">Homodimer.</text>
</comment>
<dbReference type="GO" id="GO:0003700">
    <property type="term" value="F:DNA-binding transcription factor activity"/>
    <property type="evidence" value="ECO:0007669"/>
    <property type="project" value="InterPro"/>
</dbReference>
<dbReference type="RefSeq" id="WP_052425942.1">
    <property type="nucleotide sequence ID" value="NZ_AXCY01000012.1"/>
</dbReference>
<dbReference type="Gene3D" id="1.10.10.10">
    <property type="entry name" value="Winged helix-like DNA-binding domain superfamily/Winged helix DNA-binding domain"/>
    <property type="match status" value="1"/>
</dbReference>
<dbReference type="EMBL" id="AXCY01000012">
    <property type="protein sequence ID" value="KGM11867.1"/>
    <property type="molecule type" value="Genomic_DNA"/>
</dbReference>
<evidence type="ECO:0000256" key="4">
    <source>
        <dbReference type="ARBA" id="ARBA00022490"/>
    </source>
</evidence>
<dbReference type="Pfam" id="PF02742">
    <property type="entry name" value="Fe_dep_repr_C"/>
    <property type="match status" value="1"/>
</dbReference>
<dbReference type="GO" id="GO:0046983">
    <property type="term" value="F:protein dimerization activity"/>
    <property type="evidence" value="ECO:0007669"/>
    <property type="project" value="InterPro"/>
</dbReference>
<dbReference type="GO" id="GO:0005737">
    <property type="term" value="C:cytoplasm"/>
    <property type="evidence" value="ECO:0007669"/>
    <property type="project" value="UniProtKB-SubCell"/>
</dbReference>
<dbReference type="Pfam" id="PF01325">
    <property type="entry name" value="Fe_dep_repress"/>
    <property type="match status" value="1"/>
</dbReference>
<organism evidence="13 14">
    <name type="scientific">Cellulomonas carbonis T26</name>
    <dbReference type="NCBI Taxonomy" id="947969"/>
    <lineage>
        <taxon>Bacteria</taxon>
        <taxon>Bacillati</taxon>
        <taxon>Actinomycetota</taxon>
        <taxon>Actinomycetes</taxon>
        <taxon>Micrococcales</taxon>
        <taxon>Cellulomonadaceae</taxon>
        <taxon>Cellulomonas</taxon>
    </lineage>
</organism>
<dbReference type="Gene3D" id="1.10.60.10">
    <property type="entry name" value="Iron dependent repressor, metal binding and dimerisation domain"/>
    <property type="match status" value="1"/>
</dbReference>
<evidence type="ECO:0000256" key="5">
    <source>
        <dbReference type="ARBA" id="ARBA00022491"/>
    </source>
</evidence>
<proteinExistence type="inferred from homology"/>
<keyword evidence="8" id="KW-0010">Activator</keyword>
<comment type="caution">
    <text evidence="13">The sequence shown here is derived from an EMBL/GenBank/DDBJ whole genome shotgun (WGS) entry which is preliminary data.</text>
</comment>
<evidence type="ECO:0000313" key="14">
    <source>
        <dbReference type="Proteomes" id="UP000029839"/>
    </source>
</evidence>
<dbReference type="InterPro" id="IPR022689">
    <property type="entry name" value="Iron_dep_repressor"/>
</dbReference>
<evidence type="ECO:0000256" key="1">
    <source>
        <dbReference type="ARBA" id="ARBA00004496"/>
    </source>
</evidence>
<dbReference type="SUPFAM" id="SSF46785">
    <property type="entry name" value="Winged helix' DNA-binding domain"/>
    <property type="match status" value="1"/>
</dbReference>
<dbReference type="PANTHER" id="PTHR33238:SF11">
    <property type="entry name" value="TRANSCRIPTIONAL REGULATOR MNTR"/>
    <property type="match status" value="1"/>
</dbReference>
<dbReference type="InterPro" id="IPR036388">
    <property type="entry name" value="WH-like_DNA-bd_sf"/>
</dbReference>
<comment type="subcellular location">
    <subcellularLocation>
        <location evidence="1">Cytoplasm</location>
    </subcellularLocation>
</comment>
<keyword evidence="5" id="KW-0678">Repressor</keyword>
<reference evidence="13 14" key="1">
    <citation type="submission" date="2013-08" db="EMBL/GenBank/DDBJ databases">
        <title>Genome sequencing of Cellulomonas carbonis T26.</title>
        <authorList>
            <person name="Chen F."/>
            <person name="Li Y."/>
            <person name="Wang G."/>
        </authorList>
    </citation>
    <scope>NUCLEOTIDE SEQUENCE [LARGE SCALE GENOMIC DNA]</scope>
    <source>
        <strain evidence="13 14">T26</strain>
    </source>
</reference>
<keyword evidence="14" id="KW-1185">Reference proteome</keyword>
<dbReference type="PANTHER" id="PTHR33238">
    <property type="entry name" value="IRON (METAL) DEPENDENT REPRESSOR, DTXR FAMILY"/>
    <property type="match status" value="1"/>
</dbReference>
<evidence type="ECO:0000259" key="12">
    <source>
        <dbReference type="PROSITE" id="PS50944"/>
    </source>
</evidence>
<dbReference type="GO" id="GO:0046914">
    <property type="term" value="F:transition metal ion binding"/>
    <property type="evidence" value="ECO:0007669"/>
    <property type="project" value="InterPro"/>
</dbReference>
<comment type="similarity">
    <text evidence="2">Belongs to the DtxR/MntR family.</text>
</comment>
<protein>
    <recommendedName>
        <fullName evidence="11">Manganese transport regulator</fullName>
    </recommendedName>
</protein>
<dbReference type="SMART" id="SM00529">
    <property type="entry name" value="HTH_DTXR"/>
    <property type="match status" value="1"/>
</dbReference>
<keyword evidence="4" id="KW-0963">Cytoplasm</keyword>
<evidence type="ECO:0000256" key="9">
    <source>
        <dbReference type="ARBA" id="ARBA00023163"/>
    </source>
</evidence>
<evidence type="ECO:0000256" key="8">
    <source>
        <dbReference type="ARBA" id="ARBA00023159"/>
    </source>
</evidence>
<dbReference type="AlphaFoldDB" id="A0A0A0BW13"/>
<evidence type="ECO:0000256" key="7">
    <source>
        <dbReference type="ARBA" id="ARBA00023125"/>
    </source>
</evidence>
<dbReference type="InterPro" id="IPR001367">
    <property type="entry name" value="Fe_dep_repressor"/>
</dbReference>